<dbReference type="AlphaFoldDB" id="A0AAV1PDJ4"/>
<accession>A0AAV1PDJ4</accession>
<proteinExistence type="predicted"/>
<evidence type="ECO:0000313" key="4">
    <source>
        <dbReference type="EMBL" id="CAK6969703.1"/>
    </source>
</evidence>
<feature type="region of interest" description="Disordered" evidence="2">
    <location>
        <begin position="314"/>
        <end position="340"/>
    </location>
</feature>
<protein>
    <submittedName>
        <fullName evidence="4">Uncharacterized protein LOC111673517</fullName>
    </submittedName>
</protein>
<dbReference type="GO" id="GO:0005886">
    <property type="term" value="C:plasma membrane"/>
    <property type="evidence" value="ECO:0007669"/>
    <property type="project" value="TreeGrafter"/>
</dbReference>
<dbReference type="InterPro" id="IPR026646">
    <property type="entry name" value="GPRIN2-like/GPRIN3"/>
</dbReference>
<dbReference type="PANTHER" id="PTHR15718">
    <property type="entry name" value="G PROTEIN-REGULATED INDUCER OF NEURITE OUTGROWTH C-TERMINAL DOMAIN-CONTAINING PROTEIN"/>
    <property type="match status" value="1"/>
</dbReference>
<feature type="region of interest" description="Disordered" evidence="2">
    <location>
        <begin position="365"/>
        <end position="449"/>
    </location>
</feature>
<comment type="caution">
    <text evidence="4">The sequence shown here is derived from an EMBL/GenBank/DDBJ whole genome shotgun (WGS) entry which is preliminary data.</text>
</comment>
<evidence type="ECO:0000313" key="5">
    <source>
        <dbReference type="Proteomes" id="UP001314229"/>
    </source>
</evidence>
<evidence type="ECO:0000256" key="2">
    <source>
        <dbReference type="SAM" id="MobiDB-lite"/>
    </source>
</evidence>
<gene>
    <name evidence="4" type="ORF">FSCOSCO3_A025373</name>
</gene>
<evidence type="ECO:0000256" key="1">
    <source>
        <dbReference type="ARBA" id="ARBA00002358"/>
    </source>
</evidence>
<sequence length="449" mass="49621">MAKPVRPASENYQPAYCSVSQSFSYSSAAGTEGLEDEDDKAPIFSLSKSSMDVVMATGPPHKRDPAWTRMDMRRSSSTNTHSEQHPHMLQEINNVQAPLTAQHLDTHGRAISDRWLANLERWSGCSSSSTHSRSSTPDTVLCERSFTSSEGITHTRRVEVFREEGTMTSQLELVDAAVQTVSPANSLWDLRSNISSNMGSHSILGSPPGSRLNLKSSVGSHSNLVSPSSSMFPVSSGEEEERQGDDPMWDVNSASSNDLERRRSCLKIHDREELGRRSSMKQVQWDEDGMTWDVHGASLDPEVLSTAIRKHLELKYSPQPPRRSSKKKKAPKPPLISNVVKAMTPELNPPVMIITSTCLAERESKETLGADEGKEAEEEGERKKEETVEDARTTSGTEGDNAKEKEEEVYGEEGPPKSPSRGSVVKRKRSVIRSLKRPGWCGSSRNTDD</sequence>
<feature type="compositionally biased region" description="Polar residues" evidence="2">
    <location>
        <begin position="213"/>
        <end position="224"/>
    </location>
</feature>
<dbReference type="Pfam" id="PF15235">
    <property type="entry name" value="GRIN_C"/>
    <property type="match status" value="1"/>
</dbReference>
<feature type="compositionally biased region" description="Low complexity" evidence="2">
    <location>
        <begin position="225"/>
        <end position="236"/>
    </location>
</feature>
<keyword evidence="5" id="KW-1185">Reference proteome</keyword>
<evidence type="ECO:0000259" key="3">
    <source>
        <dbReference type="Pfam" id="PF15235"/>
    </source>
</evidence>
<dbReference type="Proteomes" id="UP001314229">
    <property type="component" value="Unassembled WGS sequence"/>
</dbReference>
<feature type="compositionally biased region" description="Basic and acidic residues" evidence="2">
    <location>
        <begin position="380"/>
        <end position="392"/>
    </location>
</feature>
<feature type="compositionally biased region" description="Basic residues" evidence="2">
    <location>
        <begin position="424"/>
        <end position="436"/>
    </location>
</feature>
<feature type="region of interest" description="Disordered" evidence="2">
    <location>
        <begin position="201"/>
        <end position="256"/>
    </location>
</feature>
<dbReference type="GO" id="GO:0031175">
    <property type="term" value="P:neuron projection development"/>
    <property type="evidence" value="ECO:0007669"/>
    <property type="project" value="TreeGrafter"/>
</dbReference>
<feature type="domain" description="G protein-regulated inducer of neurite outgrowth C-terminal" evidence="3">
    <location>
        <begin position="257"/>
        <end position="318"/>
    </location>
</feature>
<organism evidence="4 5">
    <name type="scientific">Scomber scombrus</name>
    <name type="common">Atlantic mackerel</name>
    <name type="synonym">Scomber vernalis</name>
    <dbReference type="NCBI Taxonomy" id="13677"/>
    <lineage>
        <taxon>Eukaryota</taxon>
        <taxon>Metazoa</taxon>
        <taxon>Chordata</taxon>
        <taxon>Craniata</taxon>
        <taxon>Vertebrata</taxon>
        <taxon>Euteleostomi</taxon>
        <taxon>Actinopterygii</taxon>
        <taxon>Neopterygii</taxon>
        <taxon>Teleostei</taxon>
        <taxon>Neoteleostei</taxon>
        <taxon>Acanthomorphata</taxon>
        <taxon>Pelagiaria</taxon>
        <taxon>Scombriformes</taxon>
        <taxon>Scombridae</taxon>
        <taxon>Scomber</taxon>
    </lineage>
</organism>
<comment type="function">
    <text evidence="1">May be involved in neurite outgrowth.</text>
</comment>
<name>A0AAV1PDJ4_SCOSC</name>
<dbReference type="InterPro" id="IPR032745">
    <property type="entry name" value="GRIN_C"/>
</dbReference>
<dbReference type="PANTHER" id="PTHR15718:SF3">
    <property type="entry name" value="G PROTEIN-REGULATED INDUCER OF NEURITE OUTGROWTH C-TERMINAL DOMAIN-CONTAINING PROTEIN"/>
    <property type="match status" value="1"/>
</dbReference>
<reference evidence="4 5" key="1">
    <citation type="submission" date="2024-01" db="EMBL/GenBank/DDBJ databases">
        <authorList>
            <person name="Alioto T."/>
            <person name="Alioto T."/>
            <person name="Gomez Garrido J."/>
        </authorList>
    </citation>
    <scope>NUCLEOTIDE SEQUENCE [LARGE SCALE GENOMIC DNA]</scope>
</reference>
<dbReference type="EMBL" id="CAWUFR010000140">
    <property type="protein sequence ID" value="CAK6969703.1"/>
    <property type="molecule type" value="Genomic_DNA"/>
</dbReference>